<organism evidence="1 2">
    <name type="scientific">Niallia oryzisoli</name>
    <dbReference type="NCBI Taxonomy" id="1737571"/>
    <lineage>
        <taxon>Bacteria</taxon>
        <taxon>Bacillati</taxon>
        <taxon>Bacillota</taxon>
        <taxon>Bacilli</taxon>
        <taxon>Bacillales</taxon>
        <taxon>Bacillaceae</taxon>
        <taxon>Niallia</taxon>
    </lineage>
</organism>
<dbReference type="SUPFAM" id="SSF48208">
    <property type="entry name" value="Six-hairpin glycosidases"/>
    <property type="match status" value="1"/>
</dbReference>
<gene>
    <name evidence="1" type="ORF">R4Z09_12590</name>
</gene>
<dbReference type="RefSeq" id="WP_338452628.1">
    <property type="nucleotide sequence ID" value="NZ_CP137640.1"/>
</dbReference>
<dbReference type="Gene3D" id="1.50.10.10">
    <property type="match status" value="1"/>
</dbReference>
<proteinExistence type="predicted"/>
<name>A0ABZ2CIZ7_9BACI</name>
<protein>
    <submittedName>
        <fullName evidence="1">Uncharacterized protein</fullName>
    </submittedName>
</protein>
<dbReference type="InterPro" id="IPR012341">
    <property type="entry name" value="6hp_glycosidase-like_sf"/>
</dbReference>
<sequence>MPYVAPFAASAVIDAGNQEWLNKLWKQMTKELGPNKKSKYYGDSIRLLVMLFIEEAGGK</sequence>
<evidence type="ECO:0000313" key="2">
    <source>
        <dbReference type="Proteomes" id="UP001357223"/>
    </source>
</evidence>
<accession>A0ABZ2CIZ7</accession>
<keyword evidence="2" id="KW-1185">Reference proteome</keyword>
<reference evidence="1 2" key="1">
    <citation type="submission" date="2023-10" db="EMBL/GenBank/DDBJ databases">
        <title>Niallia locisalis sp.nov. isolated from a salt pond sample.</title>
        <authorList>
            <person name="Li X.-J."/>
            <person name="Dong L."/>
        </authorList>
    </citation>
    <scope>NUCLEOTIDE SEQUENCE [LARGE SCALE GENOMIC DNA]</scope>
    <source>
        <strain evidence="1 2">DSM 29761</strain>
    </source>
</reference>
<dbReference type="Proteomes" id="UP001357223">
    <property type="component" value="Chromosome"/>
</dbReference>
<evidence type="ECO:0000313" key="1">
    <source>
        <dbReference type="EMBL" id="WVX83754.1"/>
    </source>
</evidence>
<dbReference type="InterPro" id="IPR008928">
    <property type="entry name" value="6-hairpin_glycosidase_sf"/>
</dbReference>
<dbReference type="EMBL" id="CP137640">
    <property type="protein sequence ID" value="WVX83754.1"/>
    <property type="molecule type" value="Genomic_DNA"/>
</dbReference>